<dbReference type="STRING" id="45068.Llon_1677"/>
<dbReference type="Gene3D" id="3.20.20.450">
    <property type="entry name" value="EAL domain"/>
    <property type="match status" value="1"/>
</dbReference>
<feature type="domain" description="EAL" evidence="2">
    <location>
        <begin position="677"/>
        <end position="931"/>
    </location>
</feature>
<dbReference type="PROSITE" id="PS50885">
    <property type="entry name" value="HAMP"/>
    <property type="match status" value="1"/>
</dbReference>
<evidence type="ECO:0000313" key="5">
    <source>
        <dbReference type="EMBL" id="KTD20324.1"/>
    </source>
</evidence>
<protein>
    <submittedName>
        <fullName evidence="5">Inner membrane protein/sensory box protein LssE</fullName>
    </submittedName>
</protein>
<sequence>MQIELNFFQSKVARRIFLLFVVSALIPLIFLAFFQIFQTERQIRESSLAEVRKEAKSMGMEIIGRLLHLENQLNLLGKAILFLASEKGQNEKNFIFLAPDFAAITFLSASGAIALKGKLLSIPAGMPSIPEGSSWITVQEGEAKKNSKVILVHRLDKKQYLLGQVGDIWDFDIPTHAKFWVIGPEDRLIRSNTAISPPGNLAIEKARKDSGAFAWEFGDTTYFVGYWKIFLRQRLYSQNWFIALAQPKASIFSQAKSLYALFIPIVVFALLLSLLLSQAQIRRYLIPLEKLRQATRRIARRDFTQPVNVKSNDEFEELGDAFNTMSKRLRQQFQTLSLLSTLDQAILATEKGEQVLRIIFERLRELVDYDLLVLGILQPSDKPNKKIHLLSDDPDHDAVQTRITHITHHELEQICNSGDSALNLTESDPPPYLEILVQHNIKYAFIFPIFYQEKVTALFCIGFSDINTFNECDTEQLHDVFYRASVAFTHAEWEARLYRQARYDDLTGLPNRLVLRDAMHEAIQRAGRMDNRCALMFVDLDNFKDINDAMGHTVGDYLLAQVAKRMQQAIGDHILLARIGGDEFTILITDLVNYETARHKCMAVAEKLLHSFKQPFNLRDIEYYASASIGIVIYPDDCKTADELLKCADMSMYKAKESGRSRYEFFSSELEDMVQERNRLLQDMHSALENKEFLLHFQPKVDQRNHELVGAEVLIRWHHPARGMISPELFVPLAEESNLIFPIGEWVIQSTCEQIKRWQNQGIKPPPLAVNLAAKQLTKQELGKKIQLIVKEYNIDPGCLEFEVTESALIENFRTTNLILNQINKIGSKVCIDDFGTGYSSLRYLRMLPVKTIKIDKIFIQGLPEDKKNINIVKAIVALASNLGMDLVTEGVENIEQAQLLSELGCFIQQGYYYSEPLAEAEFTRRFLKIPCQ</sequence>
<evidence type="ECO:0000256" key="1">
    <source>
        <dbReference type="SAM" id="Phobius"/>
    </source>
</evidence>
<dbReference type="InterPro" id="IPR001633">
    <property type="entry name" value="EAL_dom"/>
</dbReference>
<dbReference type="PROSITE" id="PS50887">
    <property type="entry name" value="GGDEF"/>
    <property type="match status" value="1"/>
</dbReference>
<dbReference type="PANTHER" id="PTHR44757:SF2">
    <property type="entry name" value="BIOFILM ARCHITECTURE MAINTENANCE PROTEIN MBAA"/>
    <property type="match status" value="1"/>
</dbReference>
<feature type="domain" description="GGDEF" evidence="4">
    <location>
        <begin position="531"/>
        <end position="668"/>
    </location>
</feature>
<evidence type="ECO:0000313" key="6">
    <source>
        <dbReference type="Proteomes" id="UP000054997"/>
    </source>
</evidence>
<dbReference type="SUPFAM" id="SSF55073">
    <property type="entry name" value="Nucleotide cyclase"/>
    <property type="match status" value="1"/>
</dbReference>
<keyword evidence="1" id="KW-0812">Transmembrane</keyword>
<dbReference type="AlphaFoldDB" id="A0A0W0VJQ1"/>
<dbReference type="InterPro" id="IPR003660">
    <property type="entry name" value="HAMP_dom"/>
</dbReference>
<organism evidence="5 6">
    <name type="scientific">Legionella londiniensis</name>
    <dbReference type="NCBI Taxonomy" id="45068"/>
    <lineage>
        <taxon>Bacteria</taxon>
        <taxon>Pseudomonadati</taxon>
        <taxon>Pseudomonadota</taxon>
        <taxon>Gammaproteobacteria</taxon>
        <taxon>Legionellales</taxon>
        <taxon>Legionellaceae</taxon>
        <taxon>Legionella</taxon>
    </lineage>
</organism>
<dbReference type="SUPFAM" id="SSF55781">
    <property type="entry name" value="GAF domain-like"/>
    <property type="match status" value="1"/>
</dbReference>
<dbReference type="Proteomes" id="UP000054997">
    <property type="component" value="Unassembled WGS sequence"/>
</dbReference>
<reference evidence="5 6" key="1">
    <citation type="submission" date="2015-11" db="EMBL/GenBank/DDBJ databases">
        <title>Genomic analysis of 38 Legionella species identifies large and diverse effector repertoires.</title>
        <authorList>
            <person name="Burstein D."/>
            <person name="Amaro F."/>
            <person name="Zusman T."/>
            <person name="Lifshitz Z."/>
            <person name="Cohen O."/>
            <person name="Gilbert J.A."/>
            <person name="Pupko T."/>
            <person name="Shuman H.A."/>
            <person name="Segal G."/>
        </authorList>
    </citation>
    <scope>NUCLEOTIDE SEQUENCE [LARGE SCALE GENOMIC DNA]</scope>
    <source>
        <strain evidence="5 6">ATCC 49505</strain>
    </source>
</reference>
<dbReference type="SUPFAM" id="SSF141868">
    <property type="entry name" value="EAL domain-like"/>
    <property type="match status" value="1"/>
</dbReference>
<evidence type="ECO:0000259" key="3">
    <source>
        <dbReference type="PROSITE" id="PS50885"/>
    </source>
</evidence>
<evidence type="ECO:0000259" key="2">
    <source>
        <dbReference type="PROSITE" id="PS50883"/>
    </source>
</evidence>
<dbReference type="InterPro" id="IPR035919">
    <property type="entry name" value="EAL_sf"/>
</dbReference>
<dbReference type="Gene3D" id="3.30.70.270">
    <property type="match status" value="1"/>
</dbReference>
<feature type="transmembrane region" description="Helical" evidence="1">
    <location>
        <begin position="258"/>
        <end position="276"/>
    </location>
</feature>
<dbReference type="EMBL" id="LNYK01000026">
    <property type="protein sequence ID" value="KTD20324.1"/>
    <property type="molecule type" value="Genomic_DNA"/>
</dbReference>
<keyword evidence="1" id="KW-0472">Membrane</keyword>
<dbReference type="InterPro" id="IPR052155">
    <property type="entry name" value="Biofilm_reg_signaling"/>
</dbReference>
<dbReference type="SMART" id="SM00267">
    <property type="entry name" value="GGDEF"/>
    <property type="match status" value="1"/>
</dbReference>
<dbReference type="InterPro" id="IPR029016">
    <property type="entry name" value="GAF-like_dom_sf"/>
</dbReference>
<comment type="caution">
    <text evidence="5">The sequence shown here is derived from an EMBL/GenBank/DDBJ whole genome shotgun (WGS) entry which is preliminary data.</text>
</comment>
<feature type="transmembrane region" description="Helical" evidence="1">
    <location>
        <begin position="16"/>
        <end position="37"/>
    </location>
</feature>
<keyword evidence="6" id="KW-1185">Reference proteome</keyword>
<dbReference type="InterPro" id="IPR029787">
    <property type="entry name" value="Nucleotide_cyclase"/>
</dbReference>
<dbReference type="Gene3D" id="6.10.340.10">
    <property type="match status" value="1"/>
</dbReference>
<dbReference type="CDD" id="cd01948">
    <property type="entry name" value="EAL"/>
    <property type="match status" value="1"/>
</dbReference>
<accession>A0A0W0VJQ1</accession>
<dbReference type="GO" id="GO:0016020">
    <property type="term" value="C:membrane"/>
    <property type="evidence" value="ECO:0007669"/>
    <property type="project" value="InterPro"/>
</dbReference>
<dbReference type="Pfam" id="PF00990">
    <property type="entry name" value="GGDEF"/>
    <property type="match status" value="1"/>
</dbReference>
<keyword evidence="1" id="KW-1133">Transmembrane helix</keyword>
<dbReference type="OrthoDB" id="8553030at2"/>
<dbReference type="GO" id="GO:0007165">
    <property type="term" value="P:signal transduction"/>
    <property type="evidence" value="ECO:0007669"/>
    <property type="project" value="InterPro"/>
</dbReference>
<dbReference type="Pfam" id="PF00563">
    <property type="entry name" value="EAL"/>
    <property type="match status" value="1"/>
</dbReference>
<name>A0A0W0VJQ1_9GAMM</name>
<dbReference type="CDD" id="cd06225">
    <property type="entry name" value="HAMP"/>
    <property type="match status" value="1"/>
</dbReference>
<evidence type="ECO:0000259" key="4">
    <source>
        <dbReference type="PROSITE" id="PS50887"/>
    </source>
</evidence>
<dbReference type="SMART" id="SM00304">
    <property type="entry name" value="HAMP"/>
    <property type="match status" value="1"/>
</dbReference>
<dbReference type="SUPFAM" id="SSF158472">
    <property type="entry name" value="HAMP domain-like"/>
    <property type="match status" value="1"/>
</dbReference>
<gene>
    <name evidence="5" type="ORF">Llon_1677</name>
</gene>
<dbReference type="InterPro" id="IPR043128">
    <property type="entry name" value="Rev_trsase/Diguanyl_cyclase"/>
</dbReference>
<proteinExistence type="predicted"/>
<dbReference type="SMART" id="SM00052">
    <property type="entry name" value="EAL"/>
    <property type="match status" value="1"/>
</dbReference>
<dbReference type="PATRIC" id="fig|45068.5.peg.1817"/>
<dbReference type="InterPro" id="IPR000160">
    <property type="entry name" value="GGDEF_dom"/>
</dbReference>
<dbReference type="RefSeq" id="WP_058529665.1">
    <property type="nucleotide sequence ID" value="NZ_CAAAHZ010000010.1"/>
</dbReference>
<dbReference type="Pfam" id="PF00672">
    <property type="entry name" value="HAMP"/>
    <property type="match status" value="1"/>
</dbReference>
<dbReference type="NCBIfam" id="TIGR00254">
    <property type="entry name" value="GGDEF"/>
    <property type="match status" value="1"/>
</dbReference>
<dbReference type="CDD" id="cd01949">
    <property type="entry name" value="GGDEF"/>
    <property type="match status" value="1"/>
</dbReference>
<dbReference type="PANTHER" id="PTHR44757">
    <property type="entry name" value="DIGUANYLATE CYCLASE DGCP"/>
    <property type="match status" value="1"/>
</dbReference>
<dbReference type="PROSITE" id="PS50883">
    <property type="entry name" value="EAL"/>
    <property type="match status" value="1"/>
</dbReference>
<feature type="domain" description="HAMP" evidence="3">
    <location>
        <begin position="282"/>
        <end position="334"/>
    </location>
</feature>
<dbReference type="Gene3D" id="3.30.450.40">
    <property type="match status" value="1"/>
</dbReference>